<proteinExistence type="predicted"/>
<organism evidence="1">
    <name type="scientific">Marseillevirus sp</name>
    <dbReference type="NCBI Taxonomy" id="2809551"/>
    <lineage>
        <taxon>Viruses</taxon>
        <taxon>Varidnaviria</taxon>
        <taxon>Bamfordvirae</taxon>
        <taxon>Nucleocytoviricota</taxon>
        <taxon>Megaviricetes</taxon>
        <taxon>Pimascovirales</taxon>
        <taxon>Pimascovirales incertae sedis</taxon>
        <taxon>Marseilleviridae</taxon>
        <taxon>Marseillevirus</taxon>
    </lineage>
</organism>
<sequence length="161" mass="18996">MHRYLHRKELLTFSLLFPQELEIRKTSKSFLWTIENEPRLSDVTKEAESIEKTFSYIKGTKVRHGPFKVKKKTLTKRYNVSDDWYHISKVSGFYVRGKLEGTKTSKTFSGEKNRVMERATTKTEYHYGLLDGIQETVNFRGKVLRKILYAKGRFIKNIHVS</sequence>
<gene>
    <name evidence="1" type="ORF">MarDSR_224</name>
</gene>
<evidence type="ECO:0000313" key="1">
    <source>
        <dbReference type="EMBL" id="WNL50263.1"/>
    </source>
</evidence>
<protein>
    <recommendedName>
        <fullName evidence="2">MORN repeat-containing protein</fullName>
    </recommendedName>
</protein>
<name>A0AA96IY16_9VIRU</name>
<dbReference type="EMBL" id="OR343189">
    <property type="protein sequence ID" value="WNL50263.1"/>
    <property type="molecule type" value="Genomic_DNA"/>
</dbReference>
<accession>A0AA96IY16</accession>
<evidence type="ECO:0008006" key="2">
    <source>
        <dbReference type="Google" id="ProtNLM"/>
    </source>
</evidence>
<reference evidence="1" key="1">
    <citation type="submission" date="2023-07" db="EMBL/GenBank/DDBJ databases">
        <authorList>
            <person name="Xia Y."/>
        </authorList>
    </citation>
    <scope>NUCLEOTIDE SEQUENCE</scope>
    <source>
        <strain evidence="1">E</strain>
    </source>
</reference>